<evidence type="ECO:0000313" key="2">
    <source>
        <dbReference type="EMBL" id="AKB29126.1"/>
    </source>
</evidence>
<feature type="compositionally biased region" description="Basic and acidic residues" evidence="1">
    <location>
        <begin position="178"/>
        <end position="202"/>
    </location>
</feature>
<proteinExistence type="predicted"/>
<organism evidence="2 3">
    <name type="scientific">Methanosarcina siciliae T4/M</name>
    <dbReference type="NCBI Taxonomy" id="1434120"/>
    <lineage>
        <taxon>Archaea</taxon>
        <taxon>Methanobacteriati</taxon>
        <taxon>Methanobacteriota</taxon>
        <taxon>Stenosarchaea group</taxon>
        <taxon>Methanomicrobia</taxon>
        <taxon>Methanosarcinales</taxon>
        <taxon>Methanosarcinaceae</taxon>
        <taxon>Methanosarcina</taxon>
    </lineage>
</organism>
<evidence type="ECO:0000313" key="3">
    <source>
        <dbReference type="Proteomes" id="UP000033111"/>
    </source>
</evidence>
<feature type="region of interest" description="Disordered" evidence="1">
    <location>
        <begin position="178"/>
        <end position="216"/>
    </location>
</feature>
<accession>A0A0E3L8U4</accession>
<name>A0A0E3L8U4_9EURY</name>
<keyword evidence="3" id="KW-1185">Reference proteome</keyword>
<protein>
    <submittedName>
        <fullName evidence="2">Uncharacterized protein</fullName>
    </submittedName>
</protein>
<dbReference type="KEGG" id="msw:MSSIT_2407"/>
<sequence>MPLVHEVRRLLHRGGIVVGDDERDDLDPPIERTGGVDVDVDRLVRDHARHVVPHEVVARDPVLVVVDHLVRVMFAAAQCGVVIAKRLPGVWVQDILKRGVIRLCPRRLIYPVAVPVELVGDGERFIVLHVPAVRRDIQPCPCDIPDRRLRQVKRLGHDIVPPVRCGIGVEPQIAGHRPGLDGREGFASDPLVRTDRGRKGGNQEHAYQQAQPEGPGAQKRSFFQQIYLFHQDHTA</sequence>
<dbReference type="Proteomes" id="UP000033111">
    <property type="component" value="Chromosome"/>
</dbReference>
<reference evidence="2 3" key="1">
    <citation type="submission" date="2014-07" db="EMBL/GenBank/DDBJ databases">
        <title>Methanogenic archaea and the global carbon cycle.</title>
        <authorList>
            <person name="Henriksen J.R."/>
            <person name="Luke J."/>
            <person name="Reinhart S."/>
            <person name="Benedict M.N."/>
            <person name="Youngblut N.D."/>
            <person name="Metcalf M.E."/>
            <person name="Whitaker R.J."/>
            <person name="Metcalf W.W."/>
        </authorList>
    </citation>
    <scope>NUCLEOTIDE SEQUENCE [LARGE SCALE GENOMIC DNA]</scope>
    <source>
        <strain evidence="2 3">T4/M</strain>
    </source>
</reference>
<evidence type="ECO:0000256" key="1">
    <source>
        <dbReference type="SAM" id="MobiDB-lite"/>
    </source>
</evidence>
<dbReference type="AlphaFoldDB" id="A0A0E3L8U4"/>
<dbReference type="EMBL" id="CP009506">
    <property type="protein sequence ID" value="AKB29126.1"/>
    <property type="molecule type" value="Genomic_DNA"/>
</dbReference>
<dbReference type="HOGENOM" id="CLU_1178144_0_0_2"/>
<gene>
    <name evidence="2" type="ORF">MSSIT_2407</name>
</gene>